<dbReference type="EMBL" id="UYRR01030989">
    <property type="protein sequence ID" value="VDK42570.1"/>
    <property type="molecule type" value="Genomic_DNA"/>
</dbReference>
<protein>
    <submittedName>
        <fullName evidence="7">Saposin B-type domain-containing protein</fullName>
    </submittedName>
</protein>
<reference evidence="7" key="1">
    <citation type="submission" date="2017-02" db="UniProtKB">
        <authorList>
            <consortium name="WormBaseParasite"/>
        </authorList>
    </citation>
    <scope>IDENTIFICATION</scope>
</reference>
<dbReference type="PANTHER" id="PTHR11480">
    <property type="entry name" value="SAPOSIN-RELATED"/>
    <property type="match status" value="1"/>
</dbReference>
<evidence type="ECO:0000256" key="3">
    <source>
        <dbReference type="SAM" id="SignalP"/>
    </source>
</evidence>
<dbReference type="OrthoDB" id="69496at2759"/>
<dbReference type="InterPro" id="IPR051428">
    <property type="entry name" value="Sphingo_Act-Surfact_Prot"/>
</dbReference>
<feature type="chain" id="PRO_5043120953" evidence="3">
    <location>
        <begin position="22"/>
        <end position="241"/>
    </location>
</feature>
<keyword evidence="2" id="KW-0325">Glycoprotein</keyword>
<keyword evidence="1" id="KW-1015">Disulfide bond</keyword>
<dbReference type="SUPFAM" id="SSF47862">
    <property type="entry name" value="Saposin"/>
    <property type="match status" value="2"/>
</dbReference>
<feature type="signal peptide" evidence="3">
    <location>
        <begin position="1"/>
        <end position="21"/>
    </location>
</feature>
<keyword evidence="6" id="KW-1185">Reference proteome</keyword>
<evidence type="ECO:0000256" key="1">
    <source>
        <dbReference type="ARBA" id="ARBA00023157"/>
    </source>
</evidence>
<dbReference type="SMART" id="SM00741">
    <property type="entry name" value="SapB"/>
    <property type="match status" value="2"/>
</dbReference>
<feature type="domain" description="Saposin B-type" evidence="4">
    <location>
        <begin position="140"/>
        <end position="222"/>
    </location>
</feature>
<evidence type="ECO:0000313" key="6">
    <source>
        <dbReference type="Proteomes" id="UP000267096"/>
    </source>
</evidence>
<reference evidence="5 6" key="2">
    <citation type="submission" date="2018-11" db="EMBL/GenBank/DDBJ databases">
        <authorList>
            <consortium name="Pathogen Informatics"/>
        </authorList>
    </citation>
    <scope>NUCLEOTIDE SEQUENCE [LARGE SCALE GENOMIC DNA]</scope>
</reference>
<dbReference type="PROSITE" id="PS50015">
    <property type="entry name" value="SAP_B"/>
    <property type="match status" value="1"/>
</dbReference>
<dbReference type="InterPro" id="IPR008139">
    <property type="entry name" value="SaposinB_dom"/>
</dbReference>
<keyword evidence="3" id="KW-0732">Signal</keyword>
<gene>
    <name evidence="5" type="ORF">ASIM_LOCUS10231</name>
</gene>
<sequence length="241" mass="28063">MMVMKSVFLLIIFCVYSSVNGIIASANKQTMLDENRTPKRNNPLEVPSVKTTCDECKTLITKFAEAMKNPKKIAELKAILRFFCHETSYIEECKEFVDKLDYFIARLEPYLVCSFLLVYDLFHHFQCFAQKFSKCCSFQNDLICEECEFAATELKTLVDKKETADKVKKFLSENVCYYLKKYQGSCDLMLDQFIPELFEELSKLLSNPKQFCAEIGLCKKERILMENRNEKKVSVFSGFKL</sequence>
<evidence type="ECO:0000259" key="4">
    <source>
        <dbReference type="PROSITE" id="PS50015"/>
    </source>
</evidence>
<name>A0A0M3JRW6_ANISI</name>
<dbReference type="PANTHER" id="PTHR11480:SF3">
    <property type="entry name" value="BCDNA.GH08312"/>
    <property type="match status" value="1"/>
</dbReference>
<proteinExistence type="predicted"/>
<accession>A0A0M3JRW6</accession>
<dbReference type="AlphaFoldDB" id="A0A0M3JRW6"/>
<dbReference type="InterPro" id="IPR008138">
    <property type="entry name" value="SapB_2"/>
</dbReference>
<evidence type="ECO:0000313" key="7">
    <source>
        <dbReference type="WBParaSite" id="ASIM_0001067301-mRNA-1"/>
    </source>
</evidence>
<dbReference type="InterPro" id="IPR011001">
    <property type="entry name" value="Saposin-like"/>
</dbReference>
<evidence type="ECO:0000256" key="2">
    <source>
        <dbReference type="ARBA" id="ARBA00023180"/>
    </source>
</evidence>
<dbReference type="Pfam" id="PF03489">
    <property type="entry name" value="SapB_2"/>
    <property type="match status" value="1"/>
</dbReference>
<dbReference type="Proteomes" id="UP000267096">
    <property type="component" value="Unassembled WGS sequence"/>
</dbReference>
<dbReference type="Gene3D" id="1.10.225.10">
    <property type="entry name" value="Saposin-like"/>
    <property type="match status" value="2"/>
</dbReference>
<dbReference type="WBParaSite" id="ASIM_0001067301-mRNA-1">
    <property type="protein sequence ID" value="ASIM_0001067301-mRNA-1"/>
    <property type="gene ID" value="ASIM_0001067301"/>
</dbReference>
<evidence type="ECO:0000313" key="5">
    <source>
        <dbReference type="EMBL" id="VDK42570.1"/>
    </source>
</evidence>
<organism evidence="7">
    <name type="scientific">Anisakis simplex</name>
    <name type="common">Herring worm</name>
    <dbReference type="NCBI Taxonomy" id="6269"/>
    <lineage>
        <taxon>Eukaryota</taxon>
        <taxon>Metazoa</taxon>
        <taxon>Ecdysozoa</taxon>
        <taxon>Nematoda</taxon>
        <taxon>Chromadorea</taxon>
        <taxon>Rhabditida</taxon>
        <taxon>Spirurina</taxon>
        <taxon>Ascaridomorpha</taxon>
        <taxon>Ascaridoidea</taxon>
        <taxon>Anisakidae</taxon>
        <taxon>Anisakis</taxon>
        <taxon>Anisakis simplex complex</taxon>
    </lineage>
</organism>